<evidence type="ECO:0008006" key="3">
    <source>
        <dbReference type="Google" id="ProtNLM"/>
    </source>
</evidence>
<reference evidence="1 2" key="1">
    <citation type="journal article" date="2019" name="ACS Chem. Biol.">
        <title>Identification and Mobilization of a Cryptic Antibiotic Biosynthesis Gene Locus from a Human-Pathogenic Nocardia Isolate.</title>
        <authorList>
            <person name="Herisse M."/>
            <person name="Ishida K."/>
            <person name="Porter J.L."/>
            <person name="Howden B."/>
            <person name="Hertweck C."/>
            <person name="Stinear T.P."/>
            <person name="Pidot S.J."/>
        </authorList>
    </citation>
    <scope>NUCLEOTIDE SEQUENCE [LARGE SCALE GENOMIC DNA]</scope>
    <source>
        <strain evidence="1 2">AUSMDU00012715</strain>
    </source>
</reference>
<dbReference type="AlphaFoldDB" id="A0A6G9YWS4"/>
<sequence length="135" mass="14946">MRSGWGWRGSMVHHGKDLGADLHRLEQAAKVHFPAVSADYGLAIDNCDKVRGDVEQVMRRPEQFGGDALGPVYRAYLDLHDTVLGFMKETRRNLDDTGAALDKAARIFAAMDREAADEMNRRVHDDDNPAPGGGR</sequence>
<evidence type="ECO:0000313" key="1">
    <source>
        <dbReference type="EMBL" id="QIS17446.1"/>
    </source>
</evidence>
<dbReference type="Proteomes" id="UP000500953">
    <property type="component" value="Chromosome"/>
</dbReference>
<accession>A0A6G9YWS4</accession>
<organism evidence="1 2">
    <name type="scientific">Nocardia terpenica</name>
    <dbReference type="NCBI Taxonomy" id="455432"/>
    <lineage>
        <taxon>Bacteria</taxon>
        <taxon>Bacillati</taxon>
        <taxon>Actinomycetota</taxon>
        <taxon>Actinomycetes</taxon>
        <taxon>Mycobacteriales</taxon>
        <taxon>Nocardiaceae</taxon>
        <taxon>Nocardia</taxon>
    </lineage>
</organism>
<proteinExistence type="predicted"/>
<protein>
    <recommendedName>
        <fullName evidence="3">ESX-1 secretion-associated protein</fullName>
    </recommendedName>
</protein>
<name>A0A6G9YWS4_9NOCA</name>
<dbReference type="RefSeq" id="WP_167484846.1">
    <property type="nucleotide sequence ID" value="NZ_CP046173.1"/>
</dbReference>
<evidence type="ECO:0000313" key="2">
    <source>
        <dbReference type="Proteomes" id="UP000500953"/>
    </source>
</evidence>
<dbReference type="EMBL" id="CP046173">
    <property type="protein sequence ID" value="QIS17446.1"/>
    <property type="molecule type" value="Genomic_DNA"/>
</dbReference>
<gene>
    <name evidence="1" type="ORF">F6W96_03125</name>
</gene>